<reference evidence="1" key="1">
    <citation type="submission" date="2021-10" db="EMBL/GenBank/DDBJ databases">
        <title>Psilocybe cubensis genome.</title>
        <authorList>
            <person name="Mckernan K.J."/>
            <person name="Crawford S."/>
            <person name="Trippe A."/>
            <person name="Kane L.T."/>
            <person name="Mclaughlin S."/>
        </authorList>
    </citation>
    <scope>NUCLEOTIDE SEQUENCE</scope>
    <source>
        <strain evidence="1">MGC-MH-2018</strain>
    </source>
</reference>
<gene>
    <name evidence="1" type="ORF">JR316_0011736</name>
</gene>
<sequence length="311" mass="35000">MSESLLYDRFPKSLPPYIGAVMLETFLYGLYVILFAICAYVLVRRNKNLHWILLSFAVAMFAIASADIIYTYYILFCKALKGGLTFNHLKPKYLMYVTNNVLADTLLLYRCYVVWEYRKTIVVGPCILLIAGTVCGYIFEGSSSELFNLAYIYLILTLILNVILTCLTAGRIWWLARKARLVLGAGLLQRYNATTTILRRGSIESGLVYSIYIILNLALRNTKVVNIILDAGLIQVVGIMPTLIIVQVGLGRAVYDIEANQAIARLETNKGTIMMNRSYSDVIHCVRSREYHQTSSDNFAVAESEATLPLP</sequence>
<dbReference type="EMBL" id="JAFIQS020000011">
    <property type="protein sequence ID" value="KAH9476165.1"/>
    <property type="molecule type" value="Genomic_DNA"/>
</dbReference>
<evidence type="ECO:0000313" key="1">
    <source>
        <dbReference type="EMBL" id="KAH9476165.1"/>
    </source>
</evidence>
<organism evidence="1 2">
    <name type="scientific">Psilocybe cubensis</name>
    <name type="common">Psychedelic mushroom</name>
    <name type="synonym">Stropharia cubensis</name>
    <dbReference type="NCBI Taxonomy" id="181762"/>
    <lineage>
        <taxon>Eukaryota</taxon>
        <taxon>Fungi</taxon>
        <taxon>Dikarya</taxon>
        <taxon>Basidiomycota</taxon>
        <taxon>Agaricomycotina</taxon>
        <taxon>Agaricomycetes</taxon>
        <taxon>Agaricomycetidae</taxon>
        <taxon>Agaricales</taxon>
        <taxon>Agaricineae</taxon>
        <taxon>Strophariaceae</taxon>
        <taxon>Psilocybe</taxon>
    </lineage>
</organism>
<name>A0ACB8GMB7_PSICU</name>
<accession>A0ACB8GMB7</accession>
<comment type="caution">
    <text evidence="1">The sequence shown here is derived from an EMBL/GenBank/DDBJ whole genome shotgun (WGS) entry which is preliminary data.</text>
</comment>
<dbReference type="Proteomes" id="UP000664032">
    <property type="component" value="Unassembled WGS sequence"/>
</dbReference>
<keyword evidence="2" id="KW-1185">Reference proteome</keyword>
<protein>
    <submittedName>
        <fullName evidence="1">Uncharacterized protein</fullName>
    </submittedName>
</protein>
<proteinExistence type="predicted"/>
<evidence type="ECO:0000313" key="2">
    <source>
        <dbReference type="Proteomes" id="UP000664032"/>
    </source>
</evidence>